<dbReference type="Pfam" id="PF01370">
    <property type="entry name" value="Epimerase"/>
    <property type="match status" value="1"/>
</dbReference>
<dbReference type="PANTHER" id="PTHR43103">
    <property type="entry name" value="NUCLEOSIDE-DIPHOSPHATE-SUGAR EPIMERASE"/>
    <property type="match status" value="1"/>
</dbReference>
<keyword evidence="2" id="KW-0560">Oxidoreductase</keyword>
<dbReference type="CDD" id="cd08946">
    <property type="entry name" value="SDR_e"/>
    <property type="match status" value="1"/>
</dbReference>
<protein>
    <submittedName>
        <fullName evidence="5">Nucleoside-diphosphate-sugar epimerase</fullName>
    </submittedName>
</protein>
<evidence type="ECO:0000313" key="6">
    <source>
        <dbReference type="Proteomes" id="UP000277671"/>
    </source>
</evidence>
<accession>A0A495JDD0</accession>
<proteinExistence type="inferred from homology"/>
<comment type="similarity">
    <text evidence="1">Belongs to the NAD(P)-dependent epimerase/dehydratase family.</text>
</comment>
<dbReference type="InterPro" id="IPR001509">
    <property type="entry name" value="Epimerase_deHydtase"/>
</dbReference>
<dbReference type="Proteomes" id="UP000277671">
    <property type="component" value="Unassembled WGS sequence"/>
</dbReference>
<reference evidence="5 6" key="1">
    <citation type="submission" date="2018-10" db="EMBL/GenBank/DDBJ databases">
        <title>Sequencing the genomes of 1000 actinobacteria strains.</title>
        <authorList>
            <person name="Klenk H.-P."/>
        </authorList>
    </citation>
    <scope>NUCLEOTIDE SEQUENCE [LARGE SCALE GENOMIC DNA]</scope>
    <source>
        <strain evidence="5 6">DSM 45175</strain>
    </source>
</reference>
<feature type="domain" description="NAD-dependent epimerase/dehydratase" evidence="4">
    <location>
        <begin position="9"/>
        <end position="224"/>
    </location>
</feature>
<dbReference type="RefSeq" id="WP_246016717.1">
    <property type="nucleotide sequence ID" value="NZ_RBKT01000001.1"/>
</dbReference>
<comment type="caution">
    <text evidence="5">The sequence shown here is derived from an EMBL/GenBank/DDBJ whole genome shotgun (WGS) entry which is preliminary data.</text>
</comment>
<name>A0A495JDD0_9ACTN</name>
<evidence type="ECO:0000313" key="5">
    <source>
        <dbReference type="EMBL" id="RKR86069.1"/>
    </source>
</evidence>
<dbReference type="InterPro" id="IPR036291">
    <property type="entry name" value="NAD(P)-bd_dom_sf"/>
</dbReference>
<dbReference type="SUPFAM" id="SSF51735">
    <property type="entry name" value="NAD(P)-binding Rossmann-fold domains"/>
    <property type="match status" value="1"/>
</dbReference>
<evidence type="ECO:0000256" key="1">
    <source>
        <dbReference type="ARBA" id="ARBA00007637"/>
    </source>
</evidence>
<dbReference type="Gene3D" id="3.40.50.720">
    <property type="entry name" value="NAD(P)-binding Rossmann-like Domain"/>
    <property type="match status" value="1"/>
</dbReference>
<gene>
    <name evidence="5" type="ORF">BDK92_0290</name>
</gene>
<sequence>MSTVAPRRVLVTGAAGLIGRAMLTFLAARGVPATALVLEKADDLAADRVVVGDAGDPETVRSALAGVDAVVHLAAIPAPTLDTAHAVFNRNTRATFAVLEEAGQAGVRRAVIASSFSVTGLPWAQVDLHPAYVPVDEGLPLQVTDAYALGKQADEATAAMMARRHGGSVVALRLPFVGERDDRLARRAAEFARDPGSGARELWSYLDVRDATRACWLGLTRPGPGAHVVFVAADDILAPFPTAELLDRYHPDVPRRADLPGRCSAIDTRAARELLGFQPEHRFAPDPAPLP</sequence>
<evidence type="ECO:0000256" key="2">
    <source>
        <dbReference type="ARBA" id="ARBA00023002"/>
    </source>
</evidence>
<evidence type="ECO:0000256" key="3">
    <source>
        <dbReference type="ARBA" id="ARBA00023027"/>
    </source>
</evidence>
<dbReference type="AlphaFoldDB" id="A0A495JDD0"/>
<organism evidence="5 6">
    <name type="scientific">Micromonospora pisi</name>
    <dbReference type="NCBI Taxonomy" id="589240"/>
    <lineage>
        <taxon>Bacteria</taxon>
        <taxon>Bacillati</taxon>
        <taxon>Actinomycetota</taxon>
        <taxon>Actinomycetes</taxon>
        <taxon>Micromonosporales</taxon>
        <taxon>Micromonosporaceae</taxon>
        <taxon>Micromonospora</taxon>
    </lineage>
</organism>
<dbReference type="GO" id="GO:0016491">
    <property type="term" value="F:oxidoreductase activity"/>
    <property type="evidence" value="ECO:0007669"/>
    <property type="project" value="UniProtKB-KW"/>
</dbReference>
<keyword evidence="3" id="KW-0520">NAD</keyword>
<dbReference type="PANTHER" id="PTHR43103:SF5">
    <property type="entry name" value="4-EPIMERASE, PUTATIVE (AFU_ORTHOLOGUE AFUA_7G00360)-RELATED"/>
    <property type="match status" value="1"/>
</dbReference>
<keyword evidence="6" id="KW-1185">Reference proteome</keyword>
<evidence type="ECO:0000259" key="4">
    <source>
        <dbReference type="Pfam" id="PF01370"/>
    </source>
</evidence>
<dbReference type="EMBL" id="RBKT01000001">
    <property type="protein sequence ID" value="RKR86069.1"/>
    <property type="molecule type" value="Genomic_DNA"/>
</dbReference>